<reference evidence="10 11" key="1">
    <citation type="journal article" date="2020" name="Genome Biol. Evol.">
        <title>A new high-quality draft genome assembly of the Chinese cordyceps Ophiocordyceps sinensis.</title>
        <authorList>
            <person name="Shu R."/>
            <person name="Zhang J."/>
            <person name="Meng Q."/>
            <person name="Zhang H."/>
            <person name="Zhou G."/>
            <person name="Li M."/>
            <person name="Wu P."/>
            <person name="Zhao Y."/>
            <person name="Chen C."/>
            <person name="Qin Q."/>
        </authorList>
    </citation>
    <scope>NUCLEOTIDE SEQUENCE [LARGE SCALE GENOMIC DNA]</scope>
    <source>
        <strain evidence="10 11">IOZ07</strain>
    </source>
</reference>
<feature type="transmembrane region" description="Helical" evidence="9">
    <location>
        <begin position="235"/>
        <end position="259"/>
    </location>
</feature>
<dbReference type="InterPro" id="IPR038377">
    <property type="entry name" value="Na/Glc_symporter_sf"/>
</dbReference>
<evidence type="ECO:0000256" key="9">
    <source>
        <dbReference type="SAM" id="Phobius"/>
    </source>
</evidence>
<keyword evidence="5 9" id="KW-1133">Transmembrane helix</keyword>
<comment type="caution">
    <text evidence="10">The sequence shown here is derived from an EMBL/GenBank/DDBJ whole genome shotgun (WGS) entry which is preliminary data.</text>
</comment>
<feature type="region of interest" description="Disordered" evidence="8">
    <location>
        <begin position="724"/>
        <end position="752"/>
    </location>
</feature>
<dbReference type="PROSITE" id="PS50283">
    <property type="entry name" value="NA_SOLUT_SYMP_3"/>
    <property type="match status" value="1"/>
</dbReference>
<proteinExistence type="inferred from homology"/>
<protein>
    <recommendedName>
        <fullName evidence="12">Urea active transporter</fullName>
    </recommendedName>
</protein>
<dbReference type="GO" id="GO:0015204">
    <property type="term" value="F:urea transmembrane transporter activity"/>
    <property type="evidence" value="ECO:0007669"/>
    <property type="project" value="InterPro"/>
</dbReference>
<feature type="transmembrane region" description="Helical" evidence="9">
    <location>
        <begin position="473"/>
        <end position="497"/>
    </location>
</feature>
<feature type="transmembrane region" description="Helical" evidence="9">
    <location>
        <begin position="684"/>
        <end position="704"/>
    </location>
</feature>
<dbReference type="CDD" id="cd11476">
    <property type="entry name" value="SLC5sbd_DUR3"/>
    <property type="match status" value="1"/>
</dbReference>
<feature type="transmembrane region" description="Helical" evidence="9">
    <location>
        <begin position="532"/>
        <end position="552"/>
    </location>
</feature>
<keyword evidence="6 9" id="KW-0472">Membrane</keyword>
<comment type="subcellular location">
    <subcellularLocation>
        <location evidence="1">Membrane</location>
        <topology evidence="1">Multi-pass membrane protein</topology>
    </subcellularLocation>
</comment>
<dbReference type="Gene3D" id="1.20.1730.10">
    <property type="entry name" value="Sodium/glucose cotransporter"/>
    <property type="match status" value="1"/>
</dbReference>
<evidence type="ECO:0000256" key="1">
    <source>
        <dbReference type="ARBA" id="ARBA00004141"/>
    </source>
</evidence>
<dbReference type="Pfam" id="PF00474">
    <property type="entry name" value="SSF"/>
    <property type="match status" value="1"/>
</dbReference>
<keyword evidence="11" id="KW-1185">Reference proteome</keyword>
<feature type="transmembrane region" description="Helical" evidence="9">
    <location>
        <begin position="331"/>
        <end position="352"/>
    </location>
</feature>
<keyword evidence="4 9" id="KW-0812">Transmembrane</keyword>
<dbReference type="GO" id="GO:0015489">
    <property type="term" value="F:putrescine transmembrane transporter activity"/>
    <property type="evidence" value="ECO:0007669"/>
    <property type="project" value="TreeGrafter"/>
</dbReference>
<feature type="transmembrane region" description="Helical" evidence="9">
    <location>
        <begin position="412"/>
        <end position="440"/>
    </location>
</feature>
<dbReference type="FunFam" id="1.20.1730.10:FF:000006">
    <property type="entry name" value="Urea active transporter"/>
    <property type="match status" value="1"/>
</dbReference>
<evidence type="ECO:0000313" key="11">
    <source>
        <dbReference type="Proteomes" id="UP000557566"/>
    </source>
</evidence>
<feature type="transmembrane region" description="Helical" evidence="9">
    <location>
        <begin position="503"/>
        <end position="525"/>
    </location>
</feature>
<dbReference type="PANTHER" id="PTHR46154">
    <property type="match status" value="1"/>
</dbReference>
<dbReference type="AlphaFoldDB" id="A0A8H4PT91"/>
<evidence type="ECO:0000256" key="3">
    <source>
        <dbReference type="ARBA" id="ARBA00022448"/>
    </source>
</evidence>
<accession>A0A8H4PT91</accession>
<feature type="transmembrane region" description="Helical" evidence="9">
    <location>
        <begin position="207"/>
        <end position="229"/>
    </location>
</feature>
<evidence type="ECO:0000256" key="7">
    <source>
        <dbReference type="RuleBase" id="RU362091"/>
    </source>
</evidence>
<name>A0A8H4PT91_9HYPO</name>
<dbReference type="InterPro" id="IPR031155">
    <property type="entry name" value="DUR"/>
</dbReference>
<evidence type="ECO:0000256" key="2">
    <source>
        <dbReference type="ARBA" id="ARBA00006434"/>
    </source>
</evidence>
<feature type="transmembrane region" description="Helical" evidence="9">
    <location>
        <begin position="364"/>
        <end position="392"/>
    </location>
</feature>
<dbReference type="GO" id="GO:0015606">
    <property type="term" value="F:spermidine transmembrane transporter activity"/>
    <property type="evidence" value="ECO:0007669"/>
    <property type="project" value="TreeGrafter"/>
</dbReference>
<evidence type="ECO:0000256" key="5">
    <source>
        <dbReference type="ARBA" id="ARBA00022989"/>
    </source>
</evidence>
<feature type="transmembrane region" description="Helical" evidence="9">
    <location>
        <begin position="645"/>
        <end position="664"/>
    </location>
</feature>
<feature type="transmembrane region" description="Helical" evidence="9">
    <location>
        <begin position="572"/>
        <end position="595"/>
    </location>
</feature>
<evidence type="ECO:0000256" key="6">
    <source>
        <dbReference type="ARBA" id="ARBA00023136"/>
    </source>
</evidence>
<dbReference type="Proteomes" id="UP000557566">
    <property type="component" value="Unassembled WGS sequence"/>
</dbReference>
<dbReference type="OrthoDB" id="6132759at2759"/>
<evidence type="ECO:0008006" key="12">
    <source>
        <dbReference type="Google" id="ProtNLM"/>
    </source>
</evidence>
<sequence>MTNENATSLKKAMMQTEEVIKTSAPRRERRRRHRSGSAAVEMLCNAIFPDLGSPDGHCDKSITYALVQDWSRLFNTMANPGPALSQGYGYGIILGVGFAFAVFMISLTYILKRFNNEVQTSETFNTAGRTVKSGLVASAVVSSWTWAATLLQSTGVCYRYGVSGPFWYASGATVQILLFATLAITLKKRAPNAHTFLEVIKARYGAPAHFTFIAFGLFTNILVSLMLIAGGAATINALTGVHAVAAIFLMPIPVVAYTFIGGLKATFITDYIHGFAVLIIIMLFSLIAYASSDVLGSPSAVYDLLVEAARAHPVAGNQDGSYLTMRSRGGVIFFVINIVGNFGTVFLDNGYYNKAIAAHPVHALPGYIMGGVAWFAIPWLTATTLGLSALALESSPRFPTFPDRMTEAEVSAGLALPYAAVALLGKGGAVATLIMIFLAVTSSFNSELVATSSIFTYDIYRTYLRPEADGKRLIWMSHACMVAYATVICCVSTGLWYNGISMGYLYLLMGVLIDAAVIPATLTLLWSRQNRWAAALTPIFGTACAVTAWLVTAKKTCGRLDIECTGSNEPMLAGNVTALLSPLVFVPIFGLVFGFDKYDWQSMMAIRKADDDVVEDSGLDPGARREVEQAQAADFILEQRKLQRAFKIACITTVSLAVFFLILWPMPLYGSGYIFSKKFFTGWVSVGIAWIFCSFVVVGLYPAWESRATLARVVRHMVTGTAPTEKTPTEQLPQLSSAEDLSGTGTPVSWKA</sequence>
<feature type="transmembrane region" description="Helical" evidence="9">
    <location>
        <begin position="131"/>
        <end position="151"/>
    </location>
</feature>
<dbReference type="InterPro" id="IPR001734">
    <property type="entry name" value="Na/solute_symporter"/>
</dbReference>
<organism evidence="10 11">
    <name type="scientific">Ophiocordyceps sinensis</name>
    <dbReference type="NCBI Taxonomy" id="72228"/>
    <lineage>
        <taxon>Eukaryota</taxon>
        <taxon>Fungi</taxon>
        <taxon>Dikarya</taxon>
        <taxon>Ascomycota</taxon>
        <taxon>Pezizomycotina</taxon>
        <taxon>Sordariomycetes</taxon>
        <taxon>Hypocreomycetidae</taxon>
        <taxon>Hypocreales</taxon>
        <taxon>Ophiocordycipitaceae</taxon>
        <taxon>Ophiocordyceps</taxon>
    </lineage>
</organism>
<feature type="transmembrane region" description="Helical" evidence="9">
    <location>
        <begin position="271"/>
        <end position="290"/>
    </location>
</feature>
<dbReference type="PANTHER" id="PTHR46154:SF4">
    <property type="entry name" value="UREA ACTIVE TRANSPORTER"/>
    <property type="match status" value="1"/>
</dbReference>
<dbReference type="NCBIfam" id="TIGR00813">
    <property type="entry name" value="sss"/>
    <property type="match status" value="1"/>
</dbReference>
<gene>
    <name evidence="10" type="ORF">G6O67_001857</name>
</gene>
<feature type="transmembrane region" description="Helical" evidence="9">
    <location>
        <begin position="166"/>
        <end position="186"/>
    </location>
</feature>
<feature type="transmembrane region" description="Helical" evidence="9">
    <location>
        <begin position="87"/>
        <end position="111"/>
    </location>
</feature>
<evidence type="ECO:0000256" key="4">
    <source>
        <dbReference type="ARBA" id="ARBA00022692"/>
    </source>
</evidence>
<dbReference type="EMBL" id="JAAVMX010000003">
    <property type="protein sequence ID" value="KAF4509923.1"/>
    <property type="molecule type" value="Genomic_DNA"/>
</dbReference>
<evidence type="ECO:0000256" key="8">
    <source>
        <dbReference type="SAM" id="MobiDB-lite"/>
    </source>
</evidence>
<keyword evidence="3" id="KW-0813">Transport</keyword>
<comment type="similarity">
    <text evidence="2 7">Belongs to the sodium:solute symporter (SSF) (TC 2.A.21) family.</text>
</comment>
<dbReference type="GO" id="GO:0005886">
    <property type="term" value="C:plasma membrane"/>
    <property type="evidence" value="ECO:0007669"/>
    <property type="project" value="TreeGrafter"/>
</dbReference>
<evidence type="ECO:0000313" key="10">
    <source>
        <dbReference type="EMBL" id="KAF4509923.1"/>
    </source>
</evidence>